<dbReference type="InterPro" id="IPR011335">
    <property type="entry name" value="Restrct_endonuc-II-like"/>
</dbReference>
<evidence type="ECO:0000256" key="12">
    <source>
        <dbReference type="ARBA" id="ARBA00029523"/>
    </source>
</evidence>
<dbReference type="Proteomes" id="UP001158045">
    <property type="component" value="Unassembled WGS sequence"/>
</dbReference>
<feature type="binding site" evidence="13">
    <location>
        <position position="59"/>
    </location>
    <ligand>
        <name>Mg(2+)</name>
        <dbReference type="ChEBI" id="CHEBI:18420"/>
    </ligand>
</feature>
<dbReference type="HAMAP" id="MF_00130">
    <property type="entry name" value="RecU"/>
    <property type="match status" value="1"/>
</dbReference>
<evidence type="ECO:0000256" key="2">
    <source>
        <dbReference type="ARBA" id="ARBA00022490"/>
    </source>
</evidence>
<dbReference type="Gene3D" id="3.40.1350.10">
    <property type="match status" value="1"/>
</dbReference>
<keyword evidence="8 13" id="KW-0460">Magnesium</keyword>
<feature type="site" description="Transition state stabilizer" evidence="13">
    <location>
        <position position="76"/>
    </location>
</feature>
<feature type="binding site" evidence="13">
    <location>
        <position position="74"/>
    </location>
    <ligand>
        <name>Mg(2+)</name>
        <dbReference type="ChEBI" id="CHEBI:18420"/>
    </ligand>
</feature>
<dbReference type="PIRSF" id="PIRSF037785">
    <property type="entry name" value="RecU"/>
    <property type="match status" value="1"/>
</dbReference>
<comment type="similarity">
    <text evidence="11 13">Belongs to the RecU family.</text>
</comment>
<dbReference type="InterPro" id="IPR004612">
    <property type="entry name" value="Resolv_RecU"/>
</dbReference>
<evidence type="ECO:0000256" key="10">
    <source>
        <dbReference type="ARBA" id="ARBA00023204"/>
    </source>
</evidence>
<comment type="cofactor">
    <cofactor evidence="13">
        <name>Mg(2+)</name>
        <dbReference type="ChEBI" id="CHEBI:18420"/>
    </cofactor>
    <text evidence="13">Binds 1 Mg(2+) ion per subunit.</text>
</comment>
<name>A0ABT6NBT6_9FIRM</name>
<protein>
    <recommendedName>
        <fullName evidence="12 13">Holliday junction resolvase RecU</fullName>
        <ecNumber evidence="13">3.1.21.10</ecNumber>
    </recommendedName>
    <alternativeName>
        <fullName evidence="13">Recombination protein U homolog</fullName>
    </alternativeName>
</protein>
<organism evidence="14 15">
    <name type="scientific">Fusibacter bizertensis</name>
    <dbReference type="NCBI Taxonomy" id="1488331"/>
    <lineage>
        <taxon>Bacteria</taxon>
        <taxon>Bacillati</taxon>
        <taxon>Bacillota</taxon>
        <taxon>Clostridia</taxon>
        <taxon>Eubacteriales</taxon>
        <taxon>Eubacteriales Family XII. Incertae Sedis</taxon>
        <taxon>Fusibacter</taxon>
    </lineage>
</organism>
<comment type="catalytic activity">
    <reaction evidence="13">
        <text>Endonucleolytic cleavage at a junction such as a reciprocal single-stranded crossover between two homologous DNA duplexes (Holliday junction).</text>
        <dbReference type="EC" id="3.1.21.10"/>
    </reaction>
</comment>
<evidence type="ECO:0000313" key="15">
    <source>
        <dbReference type="Proteomes" id="UP001158045"/>
    </source>
</evidence>
<keyword evidence="7 13" id="KW-0378">Hydrolase</keyword>
<feature type="binding site" evidence="13">
    <location>
        <position position="61"/>
    </location>
    <ligand>
        <name>Mg(2+)</name>
        <dbReference type="ChEBI" id="CHEBI:18420"/>
    </ligand>
</feature>
<dbReference type="EC" id="3.1.21.10" evidence="13"/>
<evidence type="ECO:0000256" key="7">
    <source>
        <dbReference type="ARBA" id="ARBA00022801"/>
    </source>
</evidence>
<evidence type="ECO:0000256" key="11">
    <source>
        <dbReference type="ARBA" id="ARBA00023447"/>
    </source>
</evidence>
<dbReference type="SUPFAM" id="SSF52980">
    <property type="entry name" value="Restriction endonuclease-like"/>
    <property type="match status" value="1"/>
</dbReference>
<gene>
    <name evidence="13" type="primary">recU</name>
    <name evidence="14" type="ORF">QE109_06985</name>
</gene>
<comment type="subcellular location">
    <subcellularLocation>
        <location evidence="1 13">Cytoplasm</location>
    </subcellularLocation>
</comment>
<evidence type="ECO:0000256" key="5">
    <source>
        <dbReference type="ARBA" id="ARBA00022759"/>
    </source>
</evidence>
<feature type="binding site" evidence="13">
    <location>
        <position position="92"/>
    </location>
    <ligand>
        <name>Mg(2+)</name>
        <dbReference type="ChEBI" id="CHEBI:18420"/>
    </ligand>
</feature>
<dbReference type="RefSeq" id="WP_281093713.1">
    <property type="nucleotide sequence ID" value="NZ_JARYZI010000004.1"/>
</dbReference>
<keyword evidence="10 13" id="KW-0234">DNA repair</keyword>
<evidence type="ECO:0000313" key="14">
    <source>
        <dbReference type="EMBL" id="MDH8677885.1"/>
    </source>
</evidence>
<comment type="function">
    <text evidence="13">Endonuclease that resolves Holliday junction intermediates in genetic recombination. Cleaves mobile four-strand junctions by introducing symmetrical nicks in paired strands. Promotes annealing of linear ssDNA with homologous dsDNA. Required for DNA repair, homologous recombination and chromosome segregation.</text>
</comment>
<dbReference type="InterPro" id="IPR011856">
    <property type="entry name" value="tRNA_endonuc-like_dom_sf"/>
</dbReference>
<dbReference type="EMBL" id="JARYZI010000004">
    <property type="protein sequence ID" value="MDH8677885.1"/>
    <property type="molecule type" value="Genomic_DNA"/>
</dbReference>
<dbReference type="Pfam" id="PF03838">
    <property type="entry name" value="RecU"/>
    <property type="match status" value="1"/>
</dbReference>
<evidence type="ECO:0000256" key="1">
    <source>
        <dbReference type="ARBA" id="ARBA00004496"/>
    </source>
</evidence>
<reference evidence="14 15" key="1">
    <citation type="submission" date="2023-04" db="EMBL/GenBank/DDBJ databases">
        <title>Fusibacter bizertensis strain WBS, isolated from littoral bottom sediments of the Arctic seas - biochemical and genomic analysis.</title>
        <authorList>
            <person name="Brioukhanov A.L."/>
        </authorList>
    </citation>
    <scope>NUCLEOTIDE SEQUENCE [LARGE SCALE GENOMIC DNA]</scope>
    <source>
        <strain evidence="14 15">WBS</strain>
    </source>
</reference>
<keyword evidence="4 13" id="KW-0479">Metal-binding</keyword>
<dbReference type="CDD" id="cd22354">
    <property type="entry name" value="RecU-like"/>
    <property type="match status" value="1"/>
</dbReference>
<evidence type="ECO:0000256" key="3">
    <source>
        <dbReference type="ARBA" id="ARBA00022722"/>
    </source>
</evidence>
<proteinExistence type="inferred from homology"/>
<keyword evidence="3 13" id="KW-0540">Nuclease</keyword>
<evidence type="ECO:0000256" key="9">
    <source>
        <dbReference type="ARBA" id="ARBA00023172"/>
    </source>
</evidence>
<keyword evidence="2 13" id="KW-0963">Cytoplasm</keyword>
<evidence type="ECO:0000256" key="8">
    <source>
        <dbReference type="ARBA" id="ARBA00022842"/>
    </source>
</evidence>
<keyword evidence="9 13" id="KW-0233">DNA recombination</keyword>
<evidence type="ECO:0000256" key="6">
    <source>
        <dbReference type="ARBA" id="ARBA00022763"/>
    </source>
</evidence>
<accession>A0ABT6NBT6</accession>
<keyword evidence="15" id="KW-1185">Reference proteome</keyword>
<keyword evidence="5 13" id="KW-0255">Endonuclease</keyword>
<comment type="caution">
    <text evidence="14">The sequence shown here is derived from an EMBL/GenBank/DDBJ whole genome shotgun (WGS) entry which is preliminary data.</text>
</comment>
<sequence length="184" mass="21408">MWGKRGHRGDALEDLIYYTNQYYHQLGLCRIDKVSTPIKVVDIDHQGMVTKGFFEKKSTVDFIGIAQGVCLAFDAKETTLKSLPLQNIHLHQIEYMRDIDAQGGLAFIIIHFKFNDEYYLVPYEIIHQFYYAKEGSRKSIPYSAMQEEFKINKERSGSILNYMATLNVYVSYKAQLKKEITNEN</sequence>
<evidence type="ECO:0000256" key="4">
    <source>
        <dbReference type="ARBA" id="ARBA00022723"/>
    </source>
</evidence>
<keyword evidence="6 13" id="KW-0227">DNA damage</keyword>
<evidence type="ECO:0000256" key="13">
    <source>
        <dbReference type="HAMAP-Rule" id="MF_00130"/>
    </source>
</evidence>